<evidence type="ECO:0000256" key="1">
    <source>
        <dbReference type="SAM" id="SignalP"/>
    </source>
</evidence>
<feature type="chain" id="PRO_5046130485" evidence="1">
    <location>
        <begin position="18"/>
        <end position="169"/>
    </location>
</feature>
<keyword evidence="4" id="KW-1185">Reference proteome</keyword>
<keyword evidence="1" id="KW-0732">Signal</keyword>
<dbReference type="Pfam" id="PF13590">
    <property type="entry name" value="DUF4136"/>
    <property type="match status" value="1"/>
</dbReference>
<gene>
    <name evidence="3" type="ORF">HIV01_004860</name>
</gene>
<feature type="domain" description="DUF4136" evidence="2">
    <location>
        <begin position="22"/>
        <end position="164"/>
    </location>
</feature>
<dbReference type="Gene3D" id="3.30.160.670">
    <property type="match status" value="1"/>
</dbReference>
<feature type="signal peptide" evidence="1">
    <location>
        <begin position="1"/>
        <end position="17"/>
    </location>
</feature>
<dbReference type="InterPro" id="IPR025411">
    <property type="entry name" value="DUF4136"/>
</dbReference>
<proteinExistence type="predicted"/>
<name>A0ABX7RCV9_9GAMM</name>
<dbReference type="Proteomes" id="UP000663400">
    <property type="component" value="Chromosome"/>
</dbReference>
<dbReference type="RefSeq" id="WP_200605216.1">
    <property type="nucleotide sequence ID" value="NZ_CP071517.1"/>
</dbReference>
<organism evidence="3 4">
    <name type="scientific">Lysobacter arenosi</name>
    <dbReference type="NCBI Taxonomy" id="2795387"/>
    <lineage>
        <taxon>Bacteria</taxon>
        <taxon>Pseudomonadati</taxon>
        <taxon>Pseudomonadota</taxon>
        <taxon>Gammaproteobacteria</taxon>
        <taxon>Lysobacterales</taxon>
        <taxon>Lysobacteraceae</taxon>
        <taxon>Lysobacter</taxon>
    </lineage>
</organism>
<reference evidence="3 4" key="1">
    <citation type="submission" date="2021-02" db="EMBL/GenBank/DDBJ databases">
        <title>Lysobacter arenosi sp. nov., isolated from soil of gangwondo yeongwol, south Korea.</title>
        <authorList>
            <person name="Kim K.R."/>
            <person name="Kim K.H."/>
            <person name="Jeon C.O."/>
        </authorList>
    </citation>
    <scope>NUCLEOTIDE SEQUENCE [LARGE SCALE GENOMIC DNA]</scope>
    <source>
        <strain evidence="3 4">R7</strain>
    </source>
</reference>
<evidence type="ECO:0000313" key="3">
    <source>
        <dbReference type="EMBL" id="QSX75855.1"/>
    </source>
</evidence>
<accession>A0ABX7RCV9</accession>
<dbReference type="EMBL" id="CP071517">
    <property type="protein sequence ID" value="QSX75855.1"/>
    <property type="molecule type" value="Genomic_DNA"/>
</dbReference>
<evidence type="ECO:0000259" key="2">
    <source>
        <dbReference type="Pfam" id="PF13590"/>
    </source>
</evidence>
<evidence type="ECO:0000313" key="4">
    <source>
        <dbReference type="Proteomes" id="UP000663400"/>
    </source>
</evidence>
<sequence length="169" mass="17786">MKALVLSLALVSFAVVAATPEVTTKADPSANFSSYKTYYWIVKPDSASPTVQQRFVEGIDARLKAKGWTLADRGDVAISVNVSTAKKYKPNARGGVGYAGAPGGSDTIAMQQVDVSTVVVDMFDAKAQRAIWSGIASGPIPRAADKAVVEVDKGLDKMFASFPPTSGTR</sequence>
<protein>
    <submittedName>
        <fullName evidence="3">DUF4136 domain-containing protein</fullName>
    </submittedName>
</protein>